<feature type="transmembrane region" description="Helical" evidence="6">
    <location>
        <begin position="27"/>
        <end position="52"/>
    </location>
</feature>
<dbReference type="InterPro" id="IPR050833">
    <property type="entry name" value="Poly_Biosynth_Transport"/>
</dbReference>
<dbReference type="Pfam" id="PF01943">
    <property type="entry name" value="Polysacc_synt"/>
    <property type="match status" value="1"/>
</dbReference>
<accession>A0A1Y5RUA2</accession>
<feature type="transmembrane region" description="Helical" evidence="6">
    <location>
        <begin position="413"/>
        <end position="432"/>
    </location>
</feature>
<dbReference type="InParanoid" id="A0A1Y5RUA2"/>
<dbReference type="PANTHER" id="PTHR30250">
    <property type="entry name" value="PST FAMILY PREDICTED COLANIC ACID TRANSPORTER"/>
    <property type="match status" value="1"/>
</dbReference>
<dbReference type="EMBL" id="FWFR01000001">
    <property type="protein sequence ID" value="SLN22794.1"/>
    <property type="molecule type" value="Genomic_DNA"/>
</dbReference>
<gene>
    <name evidence="7" type="ORF">OCH7691_00611</name>
</gene>
<proteinExistence type="predicted"/>
<name>A0A1Y5RUA2_9PROT</name>
<keyword evidence="4 6" id="KW-1133">Transmembrane helix</keyword>
<organism evidence="7 8">
    <name type="scientific">Oceanibacterium hippocampi</name>
    <dbReference type="NCBI Taxonomy" id="745714"/>
    <lineage>
        <taxon>Bacteria</taxon>
        <taxon>Pseudomonadati</taxon>
        <taxon>Pseudomonadota</taxon>
        <taxon>Alphaproteobacteria</taxon>
        <taxon>Sneathiellales</taxon>
        <taxon>Sneathiellaceae</taxon>
        <taxon>Oceanibacterium</taxon>
    </lineage>
</organism>
<evidence type="ECO:0000256" key="3">
    <source>
        <dbReference type="ARBA" id="ARBA00022692"/>
    </source>
</evidence>
<evidence type="ECO:0000256" key="2">
    <source>
        <dbReference type="ARBA" id="ARBA00022475"/>
    </source>
</evidence>
<sequence>MADRQGESSDGGEGGAGGGQRSFGRDVVWNMGGFAALALSGVLVNLVIGRFYGPAVLGVFNQVLAFYILAAQFAVFGVHFSVLRRVSVLSAAAGTEARQEIAAEVGSALVAVAGVASFVVLAGFLFTPAIGLIVGSDDVMTGWLFVLPGLWLYSVNKVLLNTVNGLHHMRAFAIFQSSRFLLVLAFVFLWMAMDYSGPSIAASISLGEVVLSVGLAGYLGRHVALRAVLEFERIRTHLVFGFRSALSGSLSELNTRVDVLVLGIFLSDTAVGIYSIAALVMEGISQLPIVVRNVLNPTIARLLEAGRQAELEVEIRKIARLTYGGVAVAALIACLVFPFFVEIVLGNPRYLDGLPSAIILALGIVAAAGYLPLDMLLVQGNRPGTQTIFKALVVLSNLVLNFALVPFLGMEGAALGTAGAYVLYVVWMKILARRTLGLTV</sequence>
<evidence type="ECO:0000256" key="5">
    <source>
        <dbReference type="ARBA" id="ARBA00023136"/>
    </source>
</evidence>
<feature type="transmembrane region" description="Helical" evidence="6">
    <location>
        <begin position="321"/>
        <end position="341"/>
    </location>
</feature>
<feature type="transmembrane region" description="Helical" evidence="6">
    <location>
        <begin position="388"/>
        <end position="407"/>
    </location>
</feature>
<evidence type="ECO:0000256" key="6">
    <source>
        <dbReference type="SAM" id="Phobius"/>
    </source>
</evidence>
<keyword evidence="3 6" id="KW-0812">Transmembrane</keyword>
<feature type="transmembrane region" description="Helical" evidence="6">
    <location>
        <begin position="64"/>
        <end position="83"/>
    </location>
</feature>
<keyword evidence="2" id="KW-1003">Cell membrane</keyword>
<keyword evidence="5 6" id="KW-0472">Membrane</keyword>
<protein>
    <submittedName>
        <fullName evidence="7">Polysaccharide biosynthesis protein</fullName>
    </submittedName>
</protein>
<dbReference type="OrthoDB" id="8456599at2"/>
<evidence type="ECO:0000256" key="1">
    <source>
        <dbReference type="ARBA" id="ARBA00004651"/>
    </source>
</evidence>
<dbReference type="InterPro" id="IPR002797">
    <property type="entry name" value="Polysacc_synth"/>
</dbReference>
<feature type="transmembrane region" description="Helical" evidence="6">
    <location>
        <begin position="199"/>
        <end position="219"/>
    </location>
</feature>
<comment type="subcellular location">
    <subcellularLocation>
        <location evidence="1">Cell membrane</location>
        <topology evidence="1">Multi-pass membrane protein</topology>
    </subcellularLocation>
</comment>
<dbReference type="RefSeq" id="WP_085881935.1">
    <property type="nucleotide sequence ID" value="NZ_FWFR01000001.1"/>
</dbReference>
<dbReference type="AlphaFoldDB" id="A0A1Y5RUA2"/>
<dbReference type="Proteomes" id="UP000193200">
    <property type="component" value="Unassembled WGS sequence"/>
</dbReference>
<feature type="transmembrane region" description="Helical" evidence="6">
    <location>
        <begin position="108"/>
        <end position="134"/>
    </location>
</feature>
<feature type="transmembrane region" description="Helical" evidence="6">
    <location>
        <begin position="172"/>
        <end position="193"/>
    </location>
</feature>
<feature type="transmembrane region" description="Helical" evidence="6">
    <location>
        <begin position="353"/>
        <end position="376"/>
    </location>
</feature>
<keyword evidence="8" id="KW-1185">Reference proteome</keyword>
<evidence type="ECO:0000313" key="8">
    <source>
        <dbReference type="Proteomes" id="UP000193200"/>
    </source>
</evidence>
<reference evidence="7 8" key="1">
    <citation type="submission" date="2017-03" db="EMBL/GenBank/DDBJ databases">
        <authorList>
            <person name="Afonso C.L."/>
            <person name="Miller P.J."/>
            <person name="Scott M.A."/>
            <person name="Spackman E."/>
            <person name="Goraichik I."/>
            <person name="Dimitrov K.M."/>
            <person name="Suarez D.L."/>
            <person name="Swayne D.E."/>
        </authorList>
    </citation>
    <scope>NUCLEOTIDE SEQUENCE [LARGE SCALE GENOMIC DNA]</scope>
    <source>
        <strain evidence="7 8">CECT 7691</strain>
    </source>
</reference>
<evidence type="ECO:0000256" key="4">
    <source>
        <dbReference type="ARBA" id="ARBA00022989"/>
    </source>
</evidence>
<dbReference type="PANTHER" id="PTHR30250:SF11">
    <property type="entry name" value="O-ANTIGEN TRANSPORTER-RELATED"/>
    <property type="match status" value="1"/>
</dbReference>
<feature type="transmembrane region" description="Helical" evidence="6">
    <location>
        <begin position="140"/>
        <end position="160"/>
    </location>
</feature>
<evidence type="ECO:0000313" key="7">
    <source>
        <dbReference type="EMBL" id="SLN22794.1"/>
    </source>
</evidence>
<dbReference type="GO" id="GO:0005886">
    <property type="term" value="C:plasma membrane"/>
    <property type="evidence" value="ECO:0007669"/>
    <property type="project" value="UniProtKB-SubCell"/>
</dbReference>